<feature type="domain" description="Transposase MuDR plant" evidence="1">
    <location>
        <begin position="132"/>
        <end position="186"/>
    </location>
</feature>
<dbReference type="PANTHER" id="PTHR31973:SF187">
    <property type="entry name" value="MUTATOR TRANSPOSASE MUDRA PROTEIN"/>
    <property type="match status" value="1"/>
</dbReference>
<comment type="caution">
    <text evidence="2">The sequence shown here is derived from an EMBL/GenBank/DDBJ whole genome shotgun (WGS) entry which is preliminary data.</text>
</comment>
<dbReference type="OMA" id="CAWRIHA"/>
<dbReference type="InParanoid" id="A0A200QPG9"/>
<name>A0A200QPG9_MACCD</name>
<dbReference type="Pfam" id="PF03108">
    <property type="entry name" value="DBD_Tnp_Mut"/>
    <property type="match status" value="1"/>
</dbReference>
<dbReference type="InterPro" id="IPR004332">
    <property type="entry name" value="Transposase_MuDR"/>
</dbReference>
<evidence type="ECO:0000259" key="1">
    <source>
        <dbReference type="Pfam" id="PF03108"/>
    </source>
</evidence>
<dbReference type="STRING" id="56857.A0A200QPG9"/>
<dbReference type="AlphaFoldDB" id="A0A200QPG9"/>
<evidence type="ECO:0000313" key="2">
    <source>
        <dbReference type="EMBL" id="OVA12366.1"/>
    </source>
</evidence>
<organism evidence="2 3">
    <name type="scientific">Macleaya cordata</name>
    <name type="common">Five-seeded plume-poppy</name>
    <name type="synonym">Bocconia cordata</name>
    <dbReference type="NCBI Taxonomy" id="56857"/>
    <lineage>
        <taxon>Eukaryota</taxon>
        <taxon>Viridiplantae</taxon>
        <taxon>Streptophyta</taxon>
        <taxon>Embryophyta</taxon>
        <taxon>Tracheophyta</taxon>
        <taxon>Spermatophyta</taxon>
        <taxon>Magnoliopsida</taxon>
        <taxon>Ranunculales</taxon>
        <taxon>Papaveraceae</taxon>
        <taxon>Papaveroideae</taxon>
        <taxon>Macleaya</taxon>
    </lineage>
</organism>
<dbReference type="EMBL" id="MVGT01001384">
    <property type="protein sequence ID" value="OVA12366.1"/>
    <property type="molecule type" value="Genomic_DNA"/>
</dbReference>
<evidence type="ECO:0000313" key="3">
    <source>
        <dbReference type="Proteomes" id="UP000195402"/>
    </source>
</evidence>
<reference evidence="2 3" key="1">
    <citation type="journal article" date="2017" name="Mol. Plant">
        <title>The Genome of Medicinal Plant Macleaya cordata Provides New Insights into Benzylisoquinoline Alkaloids Metabolism.</title>
        <authorList>
            <person name="Liu X."/>
            <person name="Liu Y."/>
            <person name="Huang P."/>
            <person name="Ma Y."/>
            <person name="Qing Z."/>
            <person name="Tang Q."/>
            <person name="Cao H."/>
            <person name="Cheng P."/>
            <person name="Zheng Y."/>
            <person name="Yuan Z."/>
            <person name="Zhou Y."/>
            <person name="Liu J."/>
            <person name="Tang Z."/>
            <person name="Zhuo Y."/>
            <person name="Zhang Y."/>
            <person name="Yu L."/>
            <person name="Huang J."/>
            <person name="Yang P."/>
            <person name="Peng Q."/>
            <person name="Zhang J."/>
            <person name="Jiang W."/>
            <person name="Zhang Z."/>
            <person name="Lin K."/>
            <person name="Ro D.K."/>
            <person name="Chen X."/>
            <person name="Xiong X."/>
            <person name="Shang Y."/>
            <person name="Huang S."/>
            <person name="Zeng J."/>
        </authorList>
    </citation>
    <scope>NUCLEOTIDE SEQUENCE [LARGE SCALE GENOMIC DNA]</scope>
    <source>
        <strain evidence="3">cv. BLH2017</strain>
        <tissue evidence="2">Root</tissue>
    </source>
</reference>
<dbReference type="Proteomes" id="UP000195402">
    <property type="component" value="Unassembled WGS sequence"/>
</dbReference>
<dbReference type="PANTHER" id="PTHR31973">
    <property type="entry name" value="POLYPROTEIN, PUTATIVE-RELATED"/>
    <property type="match status" value="1"/>
</dbReference>
<protein>
    <recommendedName>
        <fullName evidence="1">Transposase MuDR plant domain-containing protein</fullName>
    </recommendedName>
</protein>
<keyword evidence="3" id="KW-1185">Reference proteome</keyword>
<proteinExistence type="predicted"/>
<accession>A0A200QPG9</accession>
<dbReference type="OrthoDB" id="1918246at2759"/>
<gene>
    <name evidence="2" type="ORF">BVC80_1795g1</name>
</gene>
<sequence length="338" mass="37434">MDFTVLAVFTFEREFVSVRVGLESTIAEVNKVLCEKWTSLSPLSIELSFVRDGMKNLIQSDAELQSLAAYVFAKKLQTVDICVGVVNSSVCNAIVVSEVCNSSSSCVQDEDGEVRQPLKSSYWASLLSSVNQTFSGGAEQFRAAVLKYSIETGFKVKMTKNDKVRVTAVCGLKDETGCKWRVHASCPPRLPSLFRIKRLNSVHSCGSGFRDMKHPPMSKKLVKSLILNKVREKPLIKPKEIVDIFKSDFGVTLNYYFARAGKELALKHIYGDDVLSYSNLRWFVDSVRRTNPGSNVVLEVDPGTQGKFKGCLLAATGKNGNEGRLGMFYLVGHVPRHG</sequence>